<evidence type="ECO:0000313" key="1">
    <source>
        <dbReference type="EMBL" id="GAA4742256.1"/>
    </source>
</evidence>
<keyword evidence="2" id="KW-1185">Reference proteome</keyword>
<comment type="caution">
    <text evidence="1">The sequence shown here is derived from an EMBL/GenBank/DDBJ whole genome shotgun (WGS) entry which is preliminary data.</text>
</comment>
<evidence type="ECO:0000313" key="2">
    <source>
        <dbReference type="Proteomes" id="UP001500121"/>
    </source>
</evidence>
<protein>
    <submittedName>
        <fullName evidence="1">Uncharacterized protein</fullName>
    </submittedName>
</protein>
<dbReference type="EMBL" id="BAABLP010000002">
    <property type="protein sequence ID" value="GAA4742256.1"/>
    <property type="molecule type" value="Genomic_DNA"/>
</dbReference>
<proteinExistence type="predicted"/>
<name>A0ABP8YYR7_9MICO</name>
<reference evidence="2" key="1">
    <citation type="journal article" date="2019" name="Int. J. Syst. Evol. Microbiol.">
        <title>The Global Catalogue of Microorganisms (GCM) 10K type strain sequencing project: providing services to taxonomists for standard genome sequencing and annotation.</title>
        <authorList>
            <consortium name="The Broad Institute Genomics Platform"/>
            <consortium name="The Broad Institute Genome Sequencing Center for Infectious Disease"/>
            <person name="Wu L."/>
            <person name="Ma J."/>
        </authorList>
    </citation>
    <scope>NUCLEOTIDE SEQUENCE [LARGE SCALE GENOMIC DNA]</scope>
    <source>
        <strain evidence="2">JCM 19015</strain>
    </source>
</reference>
<dbReference type="Proteomes" id="UP001500121">
    <property type="component" value="Unassembled WGS sequence"/>
</dbReference>
<gene>
    <name evidence="1" type="ORF">GCM10025783_11960</name>
</gene>
<accession>A0ABP8YYR7</accession>
<dbReference type="RefSeq" id="WP_345480116.1">
    <property type="nucleotide sequence ID" value="NZ_BAABLP010000002.1"/>
</dbReference>
<organism evidence="1 2">
    <name type="scientific">Amnibacterium soli</name>
    <dbReference type="NCBI Taxonomy" id="1282736"/>
    <lineage>
        <taxon>Bacteria</taxon>
        <taxon>Bacillati</taxon>
        <taxon>Actinomycetota</taxon>
        <taxon>Actinomycetes</taxon>
        <taxon>Micrococcales</taxon>
        <taxon>Microbacteriaceae</taxon>
        <taxon>Amnibacterium</taxon>
    </lineage>
</organism>
<sequence length="182" mass="20966">MAPVTPNRPMADGMLIEFFLNEEVCLTGKRLRRVEAAHGDLLACFALHLPAIDHDAADRLAADPRNDRADAAARAVRTERILELVPFFLDEPRWHGDDLQDRRVRMRLAWGLAQWVGRRCDLLGSKPYEAVHAAVWRSQKEVRRIKAEAARRDLEERELLSPALQALFREVEERRAREVILM</sequence>